<dbReference type="Proteomes" id="UP000887013">
    <property type="component" value="Unassembled WGS sequence"/>
</dbReference>
<dbReference type="EMBL" id="BMAW01094994">
    <property type="protein sequence ID" value="GFS68265.1"/>
    <property type="molecule type" value="Genomic_DNA"/>
</dbReference>
<evidence type="ECO:0000313" key="3">
    <source>
        <dbReference type="Proteomes" id="UP000887013"/>
    </source>
</evidence>
<keyword evidence="3" id="KW-1185">Reference proteome</keyword>
<accession>A0A8X6SXV8</accession>
<feature type="region of interest" description="Disordered" evidence="1">
    <location>
        <begin position="1"/>
        <end position="40"/>
    </location>
</feature>
<feature type="compositionally biased region" description="Polar residues" evidence="1">
    <location>
        <begin position="1"/>
        <end position="11"/>
    </location>
</feature>
<organism evidence="2 3">
    <name type="scientific">Nephila pilipes</name>
    <name type="common">Giant wood spider</name>
    <name type="synonym">Nephila maculata</name>
    <dbReference type="NCBI Taxonomy" id="299642"/>
    <lineage>
        <taxon>Eukaryota</taxon>
        <taxon>Metazoa</taxon>
        <taxon>Ecdysozoa</taxon>
        <taxon>Arthropoda</taxon>
        <taxon>Chelicerata</taxon>
        <taxon>Arachnida</taxon>
        <taxon>Araneae</taxon>
        <taxon>Araneomorphae</taxon>
        <taxon>Entelegynae</taxon>
        <taxon>Araneoidea</taxon>
        <taxon>Nephilidae</taxon>
        <taxon>Nephila</taxon>
    </lineage>
</organism>
<protein>
    <submittedName>
        <fullName evidence="2">Uncharacterized protein</fullName>
    </submittedName>
</protein>
<feature type="compositionally biased region" description="Gly residues" evidence="1">
    <location>
        <begin position="29"/>
        <end position="38"/>
    </location>
</feature>
<dbReference type="AlphaFoldDB" id="A0A8X6SXV8"/>
<proteinExistence type="predicted"/>
<gene>
    <name evidence="2" type="ORF">NPIL_516131</name>
</gene>
<reference evidence="2" key="1">
    <citation type="submission" date="2020-08" db="EMBL/GenBank/DDBJ databases">
        <title>Multicomponent nature underlies the extraordinary mechanical properties of spider dragline silk.</title>
        <authorList>
            <person name="Kono N."/>
            <person name="Nakamura H."/>
            <person name="Mori M."/>
            <person name="Yoshida Y."/>
            <person name="Ohtoshi R."/>
            <person name="Malay A.D."/>
            <person name="Moran D.A.P."/>
            <person name="Tomita M."/>
            <person name="Numata K."/>
            <person name="Arakawa K."/>
        </authorList>
    </citation>
    <scope>NUCLEOTIDE SEQUENCE</scope>
</reference>
<feature type="non-terminal residue" evidence="2">
    <location>
        <position position="68"/>
    </location>
</feature>
<sequence length="68" mass="6760">MSSSTPAPQEYTTERPVAHYSHSQDPADVGGGSNGGGSMAETIIGLLGTLANMGLGEKGPGSLKDSSP</sequence>
<name>A0A8X6SXV8_NEPPI</name>
<comment type="caution">
    <text evidence="2">The sequence shown here is derived from an EMBL/GenBank/DDBJ whole genome shotgun (WGS) entry which is preliminary data.</text>
</comment>
<evidence type="ECO:0000256" key="1">
    <source>
        <dbReference type="SAM" id="MobiDB-lite"/>
    </source>
</evidence>
<evidence type="ECO:0000313" key="2">
    <source>
        <dbReference type="EMBL" id="GFS68265.1"/>
    </source>
</evidence>